<dbReference type="Gene3D" id="2.40.10.10">
    <property type="entry name" value="Trypsin-like serine proteases"/>
    <property type="match status" value="2"/>
</dbReference>
<evidence type="ECO:0000256" key="2">
    <source>
        <dbReference type="SAM" id="Phobius"/>
    </source>
</evidence>
<evidence type="ECO:0000313" key="3">
    <source>
        <dbReference type="EMBL" id="MDO4841999.1"/>
    </source>
</evidence>
<sequence length="385" mass="39746">MNQENKNTTQANETTESKNQTFASESNAESTKNLTVSLPMQTSTSNAQNTHRLDAIRSVHKEQKTIKEETVNANSSNINEAPVTGNEKVSNFKPTNSKETQNPNSPNIGTGVPPTYNSAANSSAVACKKDKKQLASMFGIGFLGALLACVLFFGICSFTGVFGGKTTINSGTTTLGSDTSSSITVSDNSTSLAEAVSAKCLPSVVSVTVYGNDTSSSSSSIFDYLGGGNSGSNSGSSSTTQISTGSGVVISKDGYILTNQHVIEDGTGFEVTVNGKTYTATLVGSDSSSDIAVLKVEPDEELTAIELGDSDSIKTGEWVMTIGSPFGLEQSVATGIVSATSRSQIVDSSSSSTSSSSDVKIYPNMIQTDAAINPGNSGGALVNEN</sequence>
<proteinExistence type="predicted"/>
<keyword evidence="4" id="KW-1185">Reference proteome</keyword>
<organism evidence="3 4">
    <name type="scientific">Phoenicibacter congonensis</name>
    <dbReference type="NCBI Taxonomy" id="1944646"/>
    <lineage>
        <taxon>Bacteria</taxon>
        <taxon>Bacillati</taxon>
        <taxon>Actinomycetota</taxon>
        <taxon>Coriobacteriia</taxon>
        <taxon>Eggerthellales</taxon>
        <taxon>Eggerthellaceae</taxon>
        <taxon>Phoenicibacter</taxon>
    </lineage>
</organism>
<dbReference type="AlphaFoldDB" id="A0AA43RIA0"/>
<keyword evidence="2" id="KW-0472">Membrane</keyword>
<dbReference type="SUPFAM" id="SSF50494">
    <property type="entry name" value="Trypsin-like serine proteases"/>
    <property type="match status" value="1"/>
</dbReference>
<feature type="non-terminal residue" evidence="3">
    <location>
        <position position="385"/>
    </location>
</feature>
<feature type="compositionally biased region" description="Polar residues" evidence="1">
    <location>
        <begin position="1"/>
        <end position="50"/>
    </location>
</feature>
<accession>A0AA43RIA0</accession>
<dbReference type="PANTHER" id="PTHR22939:SF129">
    <property type="entry name" value="SERINE PROTEASE HTRA2, MITOCHONDRIAL"/>
    <property type="match status" value="1"/>
</dbReference>
<protein>
    <submittedName>
        <fullName evidence="3">Trypsin-like peptidase domain-containing protein</fullName>
    </submittedName>
</protein>
<keyword evidence="2" id="KW-1133">Transmembrane helix</keyword>
<feature type="transmembrane region" description="Helical" evidence="2">
    <location>
        <begin position="138"/>
        <end position="162"/>
    </location>
</feature>
<feature type="region of interest" description="Disordered" evidence="1">
    <location>
        <begin position="64"/>
        <end position="115"/>
    </location>
</feature>
<dbReference type="InterPro" id="IPR009003">
    <property type="entry name" value="Peptidase_S1_PA"/>
</dbReference>
<feature type="compositionally biased region" description="Polar residues" evidence="1">
    <location>
        <begin position="87"/>
        <end position="108"/>
    </location>
</feature>
<name>A0AA43RIA0_9ACTN</name>
<reference evidence="3" key="1">
    <citation type="submission" date="2023-07" db="EMBL/GenBank/DDBJ databases">
        <title>Between Cages and Wild: Unraveling the Impact of Captivity on Animal Microbiomes and Antimicrobial Resistance.</title>
        <authorList>
            <person name="Schmartz G.P."/>
            <person name="Rehner J."/>
            <person name="Schuff M.J."/>
            <person name="Becker S.L."/>
            <person name="Kravczyk M."/>
            <person name="Gurevich A."/>
            <person name="Francke R."/>
            <person name="Mueller R."/>
            <person name="Keller V."/>
            <person name="Keller A."/>
        </authorList>
    </citation>
    <scope>NUCLEOTIDE SEQUENCE</scope>
    <source>
        <strain evidence="3">S12M_St_49</strain>
    </source>
</reference>
<dbReference type="PANTHER" id="PTHR22939">
    <property type="entry name" value="SERINE PROTEASE FAMILY S1C HTRA-RELATED"/>
    <property type="match status" value="1"/>
</dbReference>
<dbReference type="GO" id="GO:0004252">
    <property type="term" value="F:serine-type endopeptidase activity"/>
    <property type="evidence" value="ECO:0007669"/>
    <property type="project" value="InterPro"/>
</dbReference>
<feature type="region of interest" description="Disordered" evidence="1">
    <location>
        <begin position="1"/>
        <end position="52"/>
    </location>
</feature>
<dbReference type="Proteomes" id="UP001168575">
    <property type="component" value="Unassembled WGS sequence"/>
</dbReference>
<gene>
    <name evidence="3" type="ORF">Q3982_04905</name>
</gene>
<evidence type="ECO:0000313" key="4">
    <source>
        <dbReference type="Proteomes" id="UP001168575"/>
    </source>
</evidence>
<keyword evidence="2" id="KW-0812">Transmembrane</keyword>
<dbReference type="Pfam" id="PF13365">
    <property type="entry name" value="Trypsin_2"/>
    <property type="match status" value="1"/>
</dbReference>
<comment type="caution">
    <text evidence="3">The sequence shown here is derived from an EMBL/GenBank/DDBJ whole genome shotgun (WGS) entry which is preliminary data.</text>
</comment>
<evidence type="ECO:0000256" key="1">
    <source>
        <dbReference type="SAM" id="MobiDB-lite"/>
    </source>
</evidence>
<dbReference type="InterPro" id="IPR043504">
    <property type="entry name" value="Peptidase_S1_PA_chymotrypsin"/>
</dbReference>
<dbReference type="InterPro" id="IPR001940">
    <property type="entry name" value="Peptidase_S1C"/>
</dbReference>
<dbReference type="PRINTS" id="PR00834">
    <property type="entry name" value="PROTEASES2C"/>
</dbReference>
<dbReference type="EMBL" id="JAUMVS010000075">
    <property type="protein sequence ID" value="MDO4841999.1"/>
    <property type="molecule type" value="Genomic_DNA"/>
</dbReference>
<dbReference type="GO" id="GO:0006508">
    <property type="term" value="P:proteolysis"/>
    <property type="evidence" value="ECO:0007669"/>
    <property type="project" value="InterPro"/>
</dbReference>